<evidence type="ECO:0000256" key="1">
    <source>
        <dbReference type="SAM" id="SignalP"/>
    </source>
</evidence>
<proteinExistence type="predicted"/>
<evidence type="ECO:0000259" key="3">
    <source>
        <dbReference type="Pfam" id="PF18294"/>
    </source>
</evidence>
<feature type="domain" description="Tail specific protease" evidence="2">
    <location>
        <begin position="141"/>
        <end position="286"/>
    </location>
</feature>
<evidence type="ECO:0000313" key="4">
    <source>
        <dbReference type="EMBL" id="TWO70557.1"/>
    </source>
</evidence>
<dbReference type="GO" id="GO:0006508">
    <property type="term" value="P:proteolysis"/>
    <property type="evidence" value="ECO:0007669"/>
    <property type="project" value="InterPro"/>
</dbReference>
<dbReference type="PANTHER" id="PTHR32060">
    <property type="entry name" value="TAIL-SPECIFIC PROTEASE"/>
    <property type="match status" value="1"/>
</dbReference>
<dbReference type="InterPro" id="IPR041613">
    <property type="entry name" value="Pept_S41_N"/>
</dbReference>
<feature type="signal peptide" evidence="1">
    <location>
        <begin position="1"/>
        <end position="21"/>
    </location>
</feature>
<comment type="caution">
    <text evidence="4">The sequence shown here is derived from an EMBL/GenBank/DDBJ whole genome shotgun (WGS) entry which is preliminary data.</text>
</comment>
<dbReference type="Pfam" id="PF03572">
    <property type="entry name" value="Peptidase_S41"/>
    <property type="match status" value="1"/>
</dbReference>
<dbReference type="GO" id="GO:0007165">
    <property type="term" value="P:signal transduction"/>
    <property type="evidence" value="ECO:0007669"/>
    <property type="project" value="TreeGrafter"/>
</dbReference>
<feature type="domain" description="Peptidase S41 N-terminal" evidence="3">
    <location>
        <begin position="54"/>
        <end position="106"/>
    </location>
</feature>
<dbReference type="InterPro" id="IPR005151">
    <property type="entry name" value="Tail-specific_protease"/>
</dbReference>
<dbReference type="SUPFAM" id="SSF52096">
    <property type="entry name" value="ClpP/crotonase"/>
    <property type="match status" value="1"/>
</dbReference>
<organism evidence="4 5">
    <name type="scientific">Caenimonas sedimenti</name>
    <dbReference type="NCBI Taxonomy" id="2596921"/>
    <lineage>
        <taxon>Bacteria</taxon>
        <taxon>Pseudomonadati</taxon>
        <taxon>Pseudomonadota</taxon>
        <taxon>Betaproteobacteria</taxon>
        <taxon>Burkholderiales</taxon>
        <taxon>Comamonadaceae</taxon>
        <taxon>Caenimonas</taxon>
    </lineage>
</organism>
<dbReference type="Gene3D" id="3.90.226.10">
    <property type="entry name" value="2-enoyl-CoA Hydratase, Chain A, domain 1"/>
    <property type="match status" value="1"/>
</dbReference>
<reference evidence="4 5" key="1">
    <citation type="submission" date="2019-07" db="EMBL/GenBank/DDBJ databases">
        <title>Caenimonas sedimenti sp. nov., isolated from activated sludge.</title>
        <authorList>
            <person name="Xu J."/>
        </authorList>
    </citation>
    <scope>NUCLEOTIDE SEQUENCE [LARGE SCALE GENOMIC DNA]</scope>
    <source>
        <strain evidence="4 5">HX-9-20</strain>
    </source>
</reference>
<dbReference type="InterPro" id="IPR029045">
    <property type="entry name" value="ClpP/crotonase-like_dom_sf"/>
</dbReference>
<name>A0A562ZQ78_9BURK</name>
<evidence type="ECO:0000313" key="5">
    <source>
        <dbReference type="Proteomes" id="UP000318199"/>
    </source>
</evidence>
<gene>
    <name evidence="4" type="ORF">FN976_13400</name>
</gene>
<keyword evidence="5" id="KW-1185">Reference proteome</keyword>
<dbReference type="EMBL" id="VOBQ01000011">
    <property type="protein sequence ID" value="TWO70557.1"/>
    <property type="molecule type" value="Genomic_DNA"/>
</dbReference>
<dbReference type="CDD" id="cd07561">
    <property type="entry name" value="Peptidase_S41_CPP_like"/>
    <property type="match status" value="1"/>
</dbReference>
<keyword evidence="1" id="KW-0732">Signal</keyword>
<evidence type="ECO:0008006" key="6">
    <source>
        <dbReference type="Google" id="ProtNLM"/>
    </source>
</evidence>
<dbReference type="AlphaFoldDB" id="A0A562ZQ78"/>
<sequence>MKQFPLWRPVTAALAAAAILAGCGGGGGDAPSPPPSSTFGASSSFEGMCSLADQKKFVRSYLDETYLWYGEIPSVNAAAFNNIPDYFEALLVTTPDVNGLPKDRFSAILPSSQASLPQGLLKNHTDAVPVVKVVTSPAGRRTGYIQFNDHEEGSQDDLITAFRQMQDARVEDLVLDLRYNSGGFLYVAIAAASMVTGPASEGLVFEQLRYNDKRSAETASSFLTFSNRVQFAETQYPRDTLLPQLNLPRLYVLSSNQTCSSSESLVNSLRGINVEVILVGGTTCGKPYGFHRKENCGFAYFPIEFQGFNAKGFGDYTAGFKPTCAVNDNPATAAGSAADPLLTTALLHIDTGRCPAGTASQLLQSAAPQAASAGTMRPSWAGRLLRPER</sequence>
<protein>
    <recommendedName>
        <fullName evidence="6">Peptidase S41</fullName>
    </recommendedName>
</protein>
<accession>A0A562ZQ78</accession>
<dbReference type="Proteomes" id="UP000318199">
    <property type="component" value="Unassembled WGS sequence"/>
</dbReference>
<feature type="chain" id="PRO_5021924375" description="Peptidase S41" evidence="1">
    <location>
        <begin position="22"/>
        <end position="389"/>
    </location>
</feature>
<dbReference type="GO" id="GO:0008236">
    <property type="term" value="F:serine-type peptidase activity"/>
    <property type="evidence" value="ECO:0007669"/>
    <property type="project" value="InterPro"/>
</dbReference>
<dbReference type="PANTHER" id="PTHR32060:SF30">
    <property type="entry name" value="CARBOXY-TERMINAL PROCESSING PROTEASE CTPA"/>
    <property type="match status" value="1"/>
</dbReference>
<dbReference type="RefSeq" id="WP_145893548.1">
    <property type="nucleotide sequence ID" value="NZ_VOBQ01000011.1"/>
</dbReference>
<dbReference type="Pfam" id="PF18294">
    <property type="entry name" value="Pept_S41_N"/>
    <property type="match status" value="1"/>
</dbReference>
<dbReference type="OrthoDB" id="7168509at2"/>
<dbReference type="PROSITE" id="PS51257">
    <property type="entry name" value="PROKAR_LIPOPROTEIN"/>
    <property type="match status" value="1"/>
</dbReference>
<evidence type="ECO:0000259" key="2">
    <source>
        <dbReference type="Pfam" id="PF03572"/>
    </source>
</evidence>
<dbReference type="GO" id="GO:0030288">
    <property type="term" value="C:outer membrane-bounded periplasmic space"/>
    <property type="evidence" value="ECO:0007669"/>
    <property type="project" value="TreeGrafter"/>
</dbReference>
<dbReference type="GO" id="GO:0004175">
    <property type="term" value="F:endopeptidase activity"/>
    <property type="evidence" value="ECO:0007669"/>
    <property type="project" value="TreeGrafter"/>
</dbReference>